<evidence type="ECO:0000313" key="4">
    <source>
        <dbReference type="EMBL" id="GAF09902.1"/>
    </source>
</evidence>
<dbReference type="SUPFAM" id="SSF55729">
    <property type="entry name" value="Acyl-CoA N-acyltransferases (Nat)"/>
    <property type="match status" value="1"/>
</dbReference>
<dbReference type="Pfam" id="PF00583">
    <property type="entry name" value="Acetyltransf_1"/>
    <property type="match status" value="1"/>
</dbReference>
<dbReference type="CDD" id="cd04301">
    <property type="entry name" value="NAT_SF"/>
    <property type="match status" value="1"/>
</dbReference>
<dbReference type="eggNOG" id="COG0456">
    <property type="taxonomic scope" value="Bacteria"/>
</dbReference>
<dbReference type="STRING" id="1236976.JCM16418_4064"/>
<dbReference type="InterPro" id="IPR016181">
    <property type="entry name" value="Acyl_CoA_acyltransferase"/>
</dbReference>
<keyword evidence="5" id="KW-1185">Reference proteome</keyword>
<accession>W7YN67</accession>
<comment type="caution">
    <text evidence="4">The sequence shown here is derived from an EMBL/GenBank/DDBJ whole genome shotgun (WGS) entry which is preliminary data.</text>
</comment>
<dbReference type="OrthoDB" id="7163760at2"/>
<dbReference type="EMBL" id="BAVZ01000016">
    <property type="protein sequence ID" value="GAF09902.1"/>
    <property type="molecule type" value="Genomic_DNA"/>
</dbReference>
<dbReference type="Proteomes" id="UP000019364">
    <property type="component" value="Unassembled WGS sequence"/>
</dbReference>
<keyword evidence="1" id="KW-0808">Transferase</keyword>
<dbReference type="InterPro" id="IPR000182">
    <property type="entry name" value="GNAT_dom"/>
</dbReference>
<keyword evidence="2" id="KW-0012">Acyltransferase</keyword>
<evidence type="ECO:0000256" key="1">
    <source>
        <dbReference type="ARBA" id="ARBA00022679"/>
    </source>
</evidence>
<dbReference type="AlphaFoldDB" id="W7YN67"/>
<sequence>MLSSNKIEYVNSPLYNYIKTTIGGLIILNHQQLLDIEQLQHLCEQTDGISLKLNWGTLNNRIEGQETDFFRYEGQLLIGFLALYSFGNEVEACGMVHPDYRRQGIFLSLWNEAKIALCKHDVSSILMNTPAKSSSGTAFLKSIGYQQSHSEFQMQWSPDVPQDVTNQEKRVQLRQATSQDILDLITMDIEAFGITESEEEAERSTSEPKSTVYVIEHEDDMAGKIKLETIGDRMWIYGFVVIPSKRGQGIGTSTLKQVISLARPTGLSLWLEVALHNPGALRLYESCGFVIQQQQDYYTKCAFCPENVVQ</sequence>
<dbReference type="RefSeq" id="WP_052020515.1">
    <property type="nucleotide sequence ID" value="NZ_BAVZ01000016.1"/>
</dbReference>
<protein>
    <recommendedName>
        <fullName evidence="3">N-acetyltransferase domain-containing protein</fullName>
    </recommendedName>
</protein>
<reference evidence="4 5" key="1">
    <citation type="journal article" date="2014" name="Genome Announc.">
        <title>Draft Genome Sequence of Paenibacillus pini JCM 16418T, Isolated from the Rhizosphere of Pine Tree.</title>
        <authorList>
            <person name="Yuki M."/>
            <person name="Oshima K."/>
            <person name="Suda W."/>
            <person name="Oshida Y."/>
            <person name="Kitamura K."/>
            <person name="Iida Y."/>
            <person name="Hattori M."/>
            <person name="Ohkuma M."/>
        </authorList>
    </citation>
    <scope>NUCLEOTIDE SEQUENCE [LARGE SCALE GENOMIC DNA]</scope>
    <source>
        <strain evidence="4 5">JCM 16418</strain>
    </source>
</reference>
<dbReference type="InterPro" id="IPR050680">
    <property type="entry name" value="YpeA/RimI_acetyltransf"/>
</dbReference>
<name>W7YN67_9BACL</name>
<dbReference type="PANTHER" id="PTHR43420">
    <property type="entry name" value="ACETYLTRANSFERASE"/>
    <property type="match status" value="1"/>
</dbReference>
<proteinExistence type="predicted"/>
<dbReference type="Gene3D" id="3.40.630.30">
    <property type="match status" value="2"/>
</dbReference>
<feature type="domain" description="N-acetyltransferase" evidence="3">
    <location>
        <begin position="171"/>
        <end position="310"/>
    </location>
</feature>
<evidence type="ECO:0000259" key="3">
    <source>
        <dbReference type="PROSITE" id="PS51186"/>
    </source>
</evidence>
<dbReference type="Pfam" id="PF13673">
    <property type="entry name" value="Acetyltransf_10"/>
    <property type="match status" value="1"/>
</dbReference>
<dbReference type="PROSITE" id="PS51186">
    <property type="entry name" value="GNAT"/>
    <property type="match status" value="1"/>
</dbReference>
<evidence type="ECO:0000256" key="2">
    <source>
        <dbReference type="ARBA" id="ARBA00023315"/>
    </source>
</evidence>
<organism evidence="4 5">
    <name type="scientific">Paenibacillus pini JCM 16418</name>
    <dbReference type="NCBI Taxonomy" id="1236976"/>
    <lineage>
        <taxon>Bacteria</taxon>
        <taxon>Bacillati</taxon>
        <taxon>Bacillota</taxon>
        <taxon>Bacilli</taxon>
        <taxon>Bacillales</taxon>
        <taxon>Paenibacillaceae</taxon>
        <taxon>Paenibacillus</taxon>
    </lineage>
</organism>
<gene>
    <name evidence="4" type="ORF">JCM16418_4064</name>
</gene>
<evidence type="ECO:0000313" key="5">
    <source>
        <dbReference type="Proteomes" id="UP000019364"/>
    </source>
</evidence>
<dbReference type="GO" id="GO:0016747">
    <property type="term" value="F:acyltransferase activity, transferring groups other than amino-acyl groups"/>
    <property type="evidence" value="ECO:0007669"/>
    <property type="project" value="InterPro"/>
</dbReference>